<evidence type="ECO:0000313" key="2">
    <source>
        <dbReference type="EMBL" id="KIH59975.1"/>
    </source>
</evidence>
<evidence type="ECO:0000256" key="1">
    <source>
        <dbReference type="SAM" id="MobiDB-lite"/>
    </source>
</evidence>
<dbReference type="AlphaFoldDB" id="A0A0C2GFQ9"/>
<dbReference type="Proteomes" id="UP000054047">
    <property type="component" value="Unassembled WGS sequence"/>
</dbReference>
<reference evidence="2 3" key="1">
    <citation type="submission" date="2013-12" db="EMBL/GenBank/DDBJ databases">
        <title>Draft genome of the parsitic nematode Ancylostoma duodenale.</title>
        <authorList>
            <person name="Mitreva M."/>
        </authorList>
    </citation>
    <scope>NUCLEOTIDE SEQUENCE [LARGE SCALE GENOMIC DNA]</scope>
    <source>
        <strain evidence="2 3">Zhejiang</strain>
    </source>
</reference>
<organism evidence="2 3">
    <name type="scientific">Ancylostoma duodenale</name>
    <dbReference type="NCBI Taxonomy" id="51022"/>
    <lineage>
        <taxon>Eukaryota</taxon>
        <taxon>Metazoa</taxon>
        <taxon>Ecdysozoa</taxon>
        <taxon>Nematoda</taxon>
        <taxon>Chromadorea</taxon>
        <taxon>Rhabditida</taxon>
        <taxon>Rhabditina</taxon>
        <taxon>Rhabditomorpha</taxon>
        <taxon>Strongyloidea</taxon>
        <taxon>Ancylostomatidae</taxon>
        <taxon>Ancylostomatinae</taxon>
        <taxon>Ancylostoma</taxon>
    </lineage>
</organism>
<name>A0A0C2GFQ9_9BILA</name>
<gene>
    <name evidence="2" type="ORF">ANCDUO_09782</name>
</gene>
<protein>
    <submittedName>
        <fullName evidence="2">Uncharacterized protein</fullName>
    </submittedName>
</protein>
<dbReference type="EMBL" id="KN731421">
    <property type="protein sequence ID" value="KIH59975.1"/>
    <property type="molecule type" value="Genomic_DNA"/>
</dbReference>
<evidence type="ECO:0000313" key="3">
    <source>
        <dbReference type="Proteomes" id="UP000054047"/>
    </source>
</evidence>
<proteinExistence type="predicted"/>
<accession>A0A0C2GFQ9</accession>
<sequence>MDNNRVFMEEGTPEATAQYYQPYVGAAAAKYLYGVLCYQEKSTTHGTSGTARFPVAEDGNNTRGARVRK</sequence>
<feature type="region of interest" description="Disordered" evidence="1">
    <location>
        <begin position="44"/>
        <end position="69"/>
    </location>
</feature>
<keyword evidence="3" id="KW-1185">Reference proteome</keyword>